<dbReference type="GO" id="GO:0022857">
    <property type="term" value="F:transmembrane transporter activity"/>
    <property type="evidence" value="ECO:0007669"/>
    <property type="project" value="TreeGrafter"/>
</dbReference>
<dbReference type="RefSeq" id="WP_125211269.1">
    <property type="nucleotide sequence ID" value="NZ_PDER01000018.1"/>
</dbReference>
<dbReference type="AlphaFoldDB" id="A0A3R8R7H2"/>
<dbReference type="PANTHER" id="PTHR30572">
    <property type="entry name" value="MEMBRANE COMPONENT OF TRANSPORTER-RELATED"/>
    <property type="match status" value="1"/>
</dbReference>
<evidence type="ECO:0000313" key="11">
    <source>
        <dbReference type="Proteomes" id="UP000276379"/>
    </source>
</evidence>
<evidence type="ECO:0000313" key="10">
    <source>
        <dbReference type="EMBL" id="RRQ79893.1"/>
    </source>
</evidence>
<feature type="transmembrane region" description="Helical" evidence="7">
    <location>
        <begin position="41"/>
        <end position="64"/>
    </location>
</feature>
<protein>
    <submittedName>
        <fullName evidence="10">ABC transporter</fullName>
    </submittedName>
</protein>
<evidence type="ECO:0000259" key="8">
    <source>
        <dbReference type="Pfam" id="PF02687"/>
    </source>
</evidence>
<keyword evidence="2" id="KW-1003">Cell membrane</keyword>
<sequence>MWSRFLRGKDERSQDRSRFHWRDVLSESTAGVVQRPARATLTALGTVLGVGSFVAVLGLTATAASQIDSRFSRLTATEVTVHDVAREHTDFVPLAFPDDADQKVEHLNGVQHAGVLWPVQLDKGQQVASAPVVSTGAGSQIQVMAASSGAVRAADPVLQQGRLFNRWHDRTRQKVALLGVGMAKQLGISTLETQPAIFIGDETFTVIGIVSDVRRRADLLLAVIVPRSTAQVLWGPPKDGADMLISTRIGAAQQVAREAPVALRPDHPEYLQAVPPPDPRSLRSGVNQDLSQLFLLLAAVCLFIGAVGIANTTLVAVMERTGEIGLRRALGAQGRHILGQFLMESGMLGALGGLIGTSLGVLAVVAVSTARDWTPVIQPLTVFAAPVIGLATGLLAGLYPAWRAARVQPVAALRR</sequence>
<evidence type="ECO:0000256" key="6">
    <source>
        <dbReference type="ARBA" id="ARBA00038076"/>
    </source>
</evidence>
<comment type="subcellular location">
    <subcellularLocation>
        <location evidence="1">Cell membrane</location>
        <topology evidence="1">Multi-pass membrane protein</topology>
    </subcellularLocation>
</comment>
<evidence type="ECO:0000256" key="3">
    <source>
        <dbReference type="ARBA" id="ARBA00022692"/>
    </source>
</evidence>
<accession>A0A3R8R7H2</accession>
<proteinExistence type="inferred from homology"/>
<feature type="transmembrane region" description="Helical" evidence="7">
    <location>
        <begin position="376"/>
        <end position="399"/>
    </location>
</feature>
<comment type="caution">
    <text evidence="10">The sequence shown here is derived from an EMBL/GenBank/DDBJ whole genome shotgun (WGS) entry which is preliminary data.</text>
</comment>
<feature type="domain" description="MacB-like periplasmic core" evidence="9">
    <location>
        <begin position="40"/>
        <end position="254"/>
    </location>
</feature>
<feature type="domain" description="ABC3 transporter permease C-terminal" evidence="8">
    <location>
        <begin position="296"/>
        <end position="409"/>
    </location>
</feature>
<keyword evidence="5 7" id="KW-0472">Membrane</keyword>
<dbReference type="InterPro" id="IPR025857">
    <property type="entry name" value="MacB_PCD"/>
</dbReference>
<dbReference type="Pfam" id="PF12704">
    <property type="entry name" value="MacB_PCD"/>
    <property type="match status" value="1"/>
</dbReference>
<dbReference type="PANTHER" id="PTHR30572:SF4">
    <property type="entry name" value="ABC TRANSPORTER PERMEASE YTRF"/>
    <property type="match status" value="1"/>
</dbReference>
<evidence type="ECO:0000256" key="5">
    <source>
        <dbReference type="ARBA" id="ARBA00023136"/>
    </source>
</evidence>
<reference evidence="10 11" key="1">
    <citation type="submission" date="2017-10" db="EMBL/GenBank/DDBJ databases">
        <title>Draft genome of actinobacteria isolated from guarana (Paullinia cupana (Mart.) Ducke.</title>
        <authorList>
            <person name="Siqueira K.A."/>
            <person name="Liotti R.G."/>
            <person name="Mendes T.A."/>
            <person name="Soares M.A."/>
        </authorList>
    </citation>
    <scope>NUCLEOTIDE SEQUENCE [LARGE SCALE GENOMIC DNA]</scope>
    <source>
        <strain evidence="10 11">199</strain>
    </source>
</reference>
<evidence type="ECO:0000259" key="9">
    <source>
        <dbReference type="Pfam" id="PF12704"/>
    </source>
</evidence>
<evidence type="ECO:0000256" key="4">
    <source>
        <dbReference type="ARBA" id="ARBA00022989"/>
    </source>
</evidence>
<feature type="transmembrane region" description="Helical" evidence="7">
    <location>
        <begin position="348"/>
        <end position="370"/>
    </location>
</feature>
<evidence type="ECO:0000256" key="1">
    <source>
        <dbReference type="ARBA" id="ARBA00004651"/>
    </source>
</evidence>
<dbReference type="Proteomes" id="UP000276379">
    <property type="component" value="Unassembled WGS sequence"/>
</dbReference>
<comment type="similarity">
    <text evidence="6">Belongs to the ABC-4 integral membrane protein family.</text>
</comment>
<evidence type="ECO:0000256" key="2">
    <source>
        <dbReference type="ARBA" id="ARBA00022475"/>
    </source>
</evidence>
<organism evidence="10 11">
    <name type="scientific">Streptomyces griseofuscus</name>
    <dbReference type="NCBI Taxonomy" id="146922"/>
    <lineage>
        <taxon>Bacteria</taxon>
        <taxon>Bacillati</taxon>
        <taxon>Actinomycetota</taxon>
        <taxon>Actinomycetes</taxon>
        <taxon>Kitasatosporales</taxon>
        <taxon>Streptomycetaceae</taxon>
        <taxon>Streptomyces</taxon>
    </lineage>
</organism>
<dbReference type="EMBL" id="PDES01000018">
    <property type="protein sequence ID" value="RRQ79893.1"/>
    <property type="molecule type" value="Genomic_DNA"/>
</dbReference>
<name>A0A3R8R7H2_9ACTN</name>
<gene>
    <name evidence="10" type="ORF">CQW44_33955</name>
</gene>
<keyword evidence="4 7" id="KW-1133">Transmembrane helix</keyword>
<feature type="transmembrane region" description="Helical" evidence="7">
    <location>
        <begin position="293"/>
        <end position="318"/>
    </location>
</feature>
<keyword evidence="3 7" id="KW-0812">Transmembrane</keyword>
<evidence type="ECO:0000256" key="7">
    <source>
        <dbReference type="SAM" id="Phobius"/>
    </source>
</evidence>
<dbReference type="GO" id="GO:0005886">
    <property type="term" value="C:plasma membrane"/>
    <property type="evidence" value="ECO:0007669"/>
    <property type="project" value="UniProtKB-SubCell"/>
</dbReference>
<dbReference type="InterPro" id="IPR003838">
    <property type="entry name" value="ABC3_permease_C"/>
</dbReference>
<dbReference type="InterPro" id="IPR050250">
    <property type="entry name" value="Macrolide_Exporter_MacB"/>
</dbReference>
<keyword evidence="11" id="KW-1185">Reference proteome</keyword>
<dbReference type="Pfam" id="PF02687">
    <property type="entry name" value="FtsX"/>
    <property type="match status" value="1"/>
</dbReference>